<feature type="transmembrane region" description="Helical" evidence="10">
    <location>
        <begin position="29"/>
        <end position="48"/>
    </location>
</feature>
<accession>A0A803SRX9</accession>
<proteinExistence type="inferred from homology"/>
<dbReference type="InterPro" id="IPR006187">
    <property type="entry name" value="Claudin"/>
</dbReference>
<reference evidence="11" key="3">
    <citation type="submission" date="2025-09" db="UniProtKB">
        <authorList>
            <consortium name="Ensembl"/>
        </authorList>
    </citation>
    <scope>IDENTIFICATION</scope>
</reference>
<feature type="transmembrane region" description="Helical" evidence="10">
    <location>
        <begin position="129"/>
        <end position="151"/>
    </location>
</feature>
<evidence type="ECO:0000256" key="3">
    <source>
        <dbReference type="ARBA" id="ARBA00008295"/>
    </source>
</evidence>
<keyword evidence="12" id="KW-1185">Reference proteome</keyword>
<keyword evidence="5" id="KW-1003">Cell membrane</keyword>
<dbReference type="Gene3D" id="1.20.140.150">
    <property type="match status" value="1"/>
</dbReference>
<feature type="transmembrane region" description="Helical" evidence="10">
    <location>
        <begin position="94"/>
        <end position="117"/>
    </location>
</feature>
<evidence type="ECO:0000256" key="1">
    <source>
        <dbReference type="ARBA" id="ARBA00004435"/>
    </source>
</evidence>
<keyword evidence="8 10" id="KW-1133">Transmembrane helix</keyword>
<name>A0A803SRX9_ANOCA</name>
<reference evidence="11" key="2">
    <citation type="submission" date="2025-08" db="UniProtKB">
        <authorList>
            <consortium name="Ensembl"/>
        </authorList>
    </citation>
    <scope>IDENTIFICATION</scope>
</reference>
<reference evidence="11 12" key="1">
    <citation type="submission" date="2009-12" db="EMBL/GenBank/DDBJ databases">
        <title>The Genome Sequence of Anolis carolinensis (Green Anole Lizard).</title>
        <authorList>
            <consortium name="The Genome Sequencing Platform"/>
            <person name="Di Palma F."/>
            <person name="Alfoldi J."/>
            <person name="Heiman D."/>
            <person name="Young S."/>
            <person name="Grabherr M."/>
            <person name="Johnson J."/>
            <person name="Lander E.S."/>
            <person name="Lindblad-Toh K."/>
        </authorList>
    </citation>
    <scope>NUCLEOTIDE SEQUENCE [LARGE SCALE GENOMIC DNA]</scope>
    <source>
        <strain evidence="11 12">JBL SC #1</strain>
    </source>
</reference>
<evidence type="ECO:0000313" key="11">
    <source>
        <dbReference type="Ensembl" id="ENSACAP00000025719.1"/>
    </source>
</evidence>
<comment type="subcellular location">
    <subcellularLocation>
        <location evidence="1">Cell junction</location>
        <location evidence="1">Tight junction</location>
    </subcellularLocation>
    <subcellularLocation>
        <location evidence="2">Cell membrane</location>
        <topology evidence="2">Multi-pass membrane protein</topology>
    </subcellularLocation>
</comment>
<evidence type="ECO:0000256" key="6">
    <source>
        <dbReference type="ARBA" id="ARBA00022692"/>
    </source>
</evidence>
<feature type="transmembrane region" description="Helical" evidence="10">
    <location>
        <begin position="171"/>
        <end position="190"/>
    </location>
</feature>
<evidence type="ECO:0000256" key="5">
    <source>
        <dbReference type="ARBA" id="ARBA00022475"/>
    </source>
</evidence>
<evidence type="ECO:0000256" key="10">
    <source>
        <dbReference type="SAM" id="Phobius"/>
    </source>
</evidence>
<dbReference type="GO" id="GO:0005886">
    <property type="term" value="C:plasma membrane"/>
    <property type="evidence" value="ECO:0007669"/>
    <property type="project" value="UniProtKB-SubCell"/>
</dbReference>
<dbReference type="AlphaFoldDB" id="A0A803SRX9"/>
<dbReference type="Ensembl" id="ENSACAT00000054838.1">
    <property type="protein sequence ID" value="ENSACAP00000025719.1"/>
    <property type="gene ID" value="ENSACAG00000036295.1"/>
</dbReference>
<evidence type="ECO:0000256" key="2">
    <source>
        <dbReference type="ARBA" id="ARBA00004651"/>
    </source>
</evidence>
<protein>
    <submittedName>
        <fullName evidence="11">Uncharacterized protein</fullName>
    </submittedName>
</protein>
<keyword evidence="7" id="KW-0965">Cell junction</keyword>
<evidence type="ECO:0000256" key="9">
    <source>
        <dbReference type="ARBA" id="ARBA00023136"/>
    </source>
</evidence>
<evidence type="ECO:0000256" key="8">
    <source>
        <dbReference type="ARBA" id="ARBA00022989"/>
    </source>
</evidence>
<evidence type="ECO:0000313" key="12">
    <source>
        <dbReference type="Proteomes" id="UP000001646"/>
    </source>
</evidence>
<dbReference type="GO" id="GO:0005198">
    <property type="term" value="F:structural molecule activity"/>
    <property type="evidence" value="ECO:0007669"/>
    <property type="project" value="InterPro"/>
</dbReference>
<keyword evidence="9 10" id="KW-0472">Membrane</keyword>
<sequence length="199" mass="22605">PMWFRRRLGLAEGHLPGAAHLIQLAYLRLRGFVLAVMGCVLCLTAMGAEELRVWHPMPVCFVEPTPDGDSTKQCLEFLDEHWFPPKEIFFAQDLMSLACIVLSLALAFISFALWILFYNARPKNTLLNFFWVGGVLNVLPSFTILIPLLWNMHSLLANEEIKFPTDFRLPALPYEETLGLSIYGLVLISISKPKSRRCP</sequence>
<dbReference type="GO" id="GO:0005923">
    <property type="term" value="C:bicellular tight junction"/>
    <property type="evidence" value="ECO:0007669"/>
    <property type="project" value="UniProtKB-SubCell"/>
</dbReference>
<comment type="similarity">
    <text evidence="3">Belongs to the claudin family.</text>
</comment>
<evidence type="ECO:0000256" key="4">
    <source>
        <dbReference type="ARBA" id="ARBA00022427"/>
    </source>
</evidence>
<keyword evidence="4" id="KW-0796">Tight junction</keyword>
<keyword evidence="6 10" id="KW-0812">Transmembrane</keyword>
<dbReference type="InParanoid" id="A0A803SRX9"/>
<organism evidence="11 12">
    <name type="scientific">Anolis carolinensis</name>
    <name type="common">Green anole</name>
    <name type="synonym">American chameleon</name>
    <dbReference type="NCBI Taxonomy" id="28377"/>
    <lineage>
        <taxon>Eukaryota</taxon>
        <taxon>Metazoa</taxon>
        <taxon>Chordata</taxon>
        <taxon>Craniata</taxon>
        <taxon>Vertebrata</taxon>
        <taxon>Euteleostomi</taxon>
        <taxon>Lepidosauria</taxon>
        <taxon>Squamata</taxon>
        <taxon>Bifurcata</taxon>
        <taxon>Unidentata</taxon>
        <taxon>Episquamata</taxon>
        <taxon>Toxicofera</taxon>
        <taxon>Iguania</taxon>
        <taxon>Dactyloidae</taxon>
        <taxon>Anolis</taxon>
    </lineage>
</organism>
<dbReference type="PANTHER" id="PTHR12002">
    <property type="entry name" value="CLAUDIN"/>
    <property type="match status" value="1"/>
</dbReference>
<dbReference type="Proteomes" id="UP000001646">
    <property type="component" value="Chromosome 3"/>
</dbReference>
<dbReference type="GeneTree" id="ENSGT00390000005717"/>
<evidence type="ECO:0000256" key="7">
    <source>
        <dbReference type="ARBA" id="ARBA00022949"/>
    </source>
</evidence>